<proteinExistence type="predicted"/>
<dbReference type="EMBL" id="SRZC01000038">
    <property type="protein sequence ID" value="TGX79743.1"/>
    <property type="molecule type" value="Genomic_DNA"/>
</dbReference>
<protein>
    <submittedName>
        <fullName evidence="1">Transcriptional repressor</fullName>
    </submittedName>
</protein>
<evidence type="ECO:0000313" key="2">
    <source>
        <dbReference type="Proteomes" id="UP000308886"/>
    </source>
</evidence>
<keyword evidence="2" id="KW-1185">Reference proteome</keyword>
<evidence type="ECO:0000313" key="1">
    <source>
        <dbReference type="EMBL" id="TGX79743.1"/>
    </source>
</evidence>
<dbReference type="Proteomes" id="UP000308886">
    <property type="component" value="Unassembled WGS sequence"/>
</dbReference>
<accession>A0AC61QLI5</accession>
<name>A0AC61QLI5_9BACT</name>
<comment type="caution">
    <text evidence="1">The sequence shown here is derived from an EMBL/GenBank/DDBJ whole genome shotgun (WGS) entry which is preliminary data.</text>
</comment>
<reference evidence="1" key="1">
    <citation type="submission" date="2019-04" db="EMBL/GenBank/DDBJ databases">
        <title>Microbes associate with the intestines of laboratory mice.</title>
        <authorList>
            <person name="Navarre W."/>
            <person name="Wong E."/>
            <person name="Huang K."/>
            <person name="Tropini C."/>
            <person name="Ng K."/>
            <person name="Yu B."/>
        </authorList>
    </citation>
    <scope>NUCLEOTIDE SEQUENCE</scope>
    <source>
        <strain evidence="1">NM73_A23</strain>
    </source>
</reference>
<sequence>MEYMGNDGVIEILERAGIKPTSNRILVLRALVKSTCPLSLSDLEIKLLSLEKSSVFRVLTLLLKHGVVHTIEDGRGIVKYEICTGHGNCTGDDLHVHFYCESCNHVYCFDKIRAPIVELPDGFAINSINYMLKGVCPKCCNKR</sequence>
<gene>
    <name evidence="1" type="ORF">E5358_14610</name>
</gene>
<organism evidence="1 2">
    <name type="scientific">Palleniella muris</name>
    <dbReference type="NCBI Taxonomy" id="3038145"/>
    <lineage>
        <taxon>Bacteria</taxon>
        <taxon>Pseudomonadati</taxon>
        <taxon>Bacteroidota</taxon>
        <taxon>Bacteroidia</taxon>
        <taxon>Bacteroidales</taxon>
        <taxon>Prevotellaceae</taxon>
        <taxon>Palleniella</taxon>
    </lineage>
</organism>